<dbReference type="Gene3D" id="2.60.40.10">
    <property type="entry name" value="Immunoglobulins"/>
    <property type="match status" value="20"/>
</dbReference>
<evidence type="ECO:0000256" key="2">
    <source>
        <dbReference type="ARBA" id="ARBA00022692"/>
    </source>
</evidence>
<keyword evidence="4" id="KW-0677">Repeat</keyword>
<keyword evidence="13" id="KW-1185">Reference proteome</keyword>
<feature type="domain" description="Ig-like" evidence="11">
    <location>
        <begin position="1304"/>
        <end position="1395"/>
    </location>
</feature>
<feature type="domain" description="Ig-like" evidence="11">
    <location>
        <begin position="58"/>
        <end position="151"/>
    </location>
</feature>
<feature type="domain" description="Ig-like" evidence="11">
    <location>
        <begin position="1400"/>
        <end position="1486"/>
    </location>
</feature>
<feature type="domain" description="Ig-like" evidence="11">
    <location>
        <begin position="640"/>
        <end position="730"/>
    </location>
</feature>
<dbReference type="Proteomes" id="UP001233999">
    <property type="component" value="Unassembled WGS sequence"/>
</dbReference>
<comment type="caution">
    <text evidence="12">The sequence shown here is derived from an EMBL/GenBank/DDBJ whole genome shotgun (WGS) entry which is preliminary data.</text>
</comment>
<dbReference type="InterPro" id="IPR013098">
    <property type="entry name" value="Ig_I-set"/>
</dbReference>
<dbReference type="InterPro" id="IPR036179">
    <property type="entry name" value="Ig-like_dom_sf"/>
</dbReference>
<feature type="domain" description="Ig-like" evidence="11">
    <location>
        <begin position="1782"/>
        <end position="1872"/>
    </location>
</feature>
<proteinExistence type="predicted"/>
<dbReference type="PANTHER" id="PTHR11640">
    <property type="entry name" value="NEPHRIN"/>
    <property type="match status" value="1"/>
</dbReference>
<dbReference type="InterPro" id="IPR007110">
    <property type="entry name" value="Ig-like_dom"/>
</dbReference>
<evidence type="ECO:0000256" key="6">
    <source>
        <dbReference type="ARBA" id="ARBA00022989"/>
    </source>
</evidence>
<dbReference type="SMART" id="SM00408">
    <property type="entry name" value="IGc2"/>
    <property type="match status" value="20"/>
</dbReference>
<dbReference type="GO" id="GO:0048812">
    <property type="term" value="P:neuron projection morphogenesis"/>
    <property type="evidence" value="ECO:0007669"/>
    <property type="project" value="UniProtKB-ARBA"/>
</dbReference>
<dbReference type="EMBL" id="JASPKZ010003413">
    <property type="protein sequence ID" value="KAJ9593689.1"/>
    <property type="molecule type" value="Genomic_DNA"/>
</dbReference>
<dbReference type="InterPro" id="IPR051275">
    <property type="entry name" value="Cell_adhesion_signaling"/>
</dbReference>
<feature type="domain" description="Ig-like" evidence="11">
    <location>
        <begin position="254"/>
        <end position="345"/>
    </location>
</feature>
<dbReference type="Pfam" id="PF00047">
    <property type="entry name" value="ig"/>
    <property type="match status" value="3"/>
</dbReference>
<feature type="domain" description="Ig-like" evidence="11">
    <location>
        <begin position="543"/>
        <end position="637"/>
    </location>
</feature>
<feature type="domain" description="Ig-like" evidence="11">
    <location>
        <begin position="350"/>
        <end position="442"/>
    </location>
</feature>
<feature type="non-terminal residue" evidence="12">
    <location>
        <position position="2004"/>
    </location>
</feature>
<evidence type="ECO:0000256" key="3">
    <source>
        <dbReference type="ARBA" id="ARBA00022729"/>
    </source>
</evidence>
<feature type="domain" description="Ig-like" evidence="11">
    <location>
        <begin position="1687"/>
        <end position="1777"/>
    </location>
</feature>
<evidence type="ECO:0000313" key="13">
    <source>
        <dbReference type="Proteomes" id="UP001233999"/>
    </source>
</evidence>
<dbReference type="InterPro" id="IPR013783">
    <property type="entry name" value="Ig-like_fold"/>
</dbReference>
<dbReference type="SUPFAM" id="SSF48726">
    <property type="entry name" value="Immunoglobulin"/>
    <property type="match status" value="20"/>
</dbReference>
<feature type="domain" description="Ig-like" evidence="11">
    <location>
        <begin position="1206"/>
        <end position="1297"/>
    </location>
</feature>
<protein>
    <recommendedName>
        <fullName evidence="11">Ig-like domain-containing protein</fullName>
    </recommendedName>
</protein>
<accession>A0AAD8A731</accession>
<evidence type="ECO:0000313" key="12">
    <source>
        <dbReference type="EMBL" id="KAJ9593689.1"/>
    </source>
</evidence>
<dbReference type="InterPro" id="IPR013151">
    <property type="entry name" value="Immunoglobulin_dom"/>
</dbReference>
<reference evidence="12" key="2">
    <citation type="submission" date="2023-05" db="EMBL/GenBank/DDBJ databases">
        <authorList>
            <person name="Fouks B."/>
        </authorList>
    </citation>
    <scope>NUCLEOTIDE SEQUENCE</scope>
    <source>
        <strain evidence="12">Stay&amp;Tobe</strain>
        <tissue evidence="12">Testes</tissue>
    </source>
</reference>
<keyword evidence="6" id="KW-1133">Transmembrane helix</keyword>
<dbReference type="GO" id="GO:0016020">
    <property type="term" value="C:membrane"/>
    <property type="evidence" value="ECO:0007669"/>
    <property type="project" value="UniProtKB-SubCell"/>
</dbReference>
<keyword evidence="2" id="KW-0812">Transmembrane</keyword>
<feature type="domain" description="Ig-like" evidence="11">
    <location>
        <begin position="1491"/>
        <end position="1582"/>
    </location>
</feature>
<evidence type="ECO:0000256" key="4">
    <source>
        <dbReference type="ARBA" id="ARBA00022737"/>
    </source>
</evidence>
<dbReference type="InterPro" id="IPR013106">
    <property type="entry name" value="Ig_V-set"/>
</dbReference>
<keyword evidence="9" id="KW-0325">Glycoprotein</keyword>
<dbReference type="Pfam" id="PF07679">
    <property type="entry name" value="I-set"/>
    <property type="match status" value="4"/>
</dbReference>
<feature type="domain" description="Ig-like" evidence="11">
    <location>
        <begin position="840"/>
        <end position="930"/>
    </location>
</feature>
<dbReference type="FunFam" id="2.60.40.10:FF:000017">
    <property type="entry name" value="Down syndrome cell adhesion molecule b"/>
    <property type="match status" value="15"/>
</dbReference>
<feature type="domain" description="Ig-like" evidence="11">
    <location>
        <begin position="154"/>
        <end position="244"/>
    </location>
</feature>
<evidence type="ECO:0000256" key="5">
    <source>
        <dbReference type="ARBA" id="ARBA00022889"/>
    </source>
</evidence>
<dbReference type="SMART" id="SM00406">
    <property type="entry name" value="IGv"/>
    <property type="match status" value="3"/>
</dbReference>
<dbReference type="InterPro" id="IPR003598">
    <property type="entry name" value="Ig_sub2"/>
</dbReference>
<feature type="domain" description="Ig-like" evidence="11">
    <location>
        <begin position="1125"/>
        <end position="1201"/>
    </location>
</feature>
<dbReference type="GO" id="GO:0007155">
    <property type="term" value="P:cell adhesion"/>
    <property type="evidence" value="ECO:0007669"/>
    <property type="project" value="UniProtKB-KW"/>
</dbReference>
<evidence type="ECO:0000259" key="11">
    <source>
        <dbReference type="PROSITE" id="PS50835"/>
    </source>
</evidence>
<dbReference type="InterPro" id="IPR003599">
    <property type="entry name" value="Ig_sub"/>
</dbReference>
<dbReference type="FunFam" id="2.60.40.10:FF:000333">
    <property type="entry name" value="Down syndrome cell adhesion molecule"/>
    <property type="match status" value="5"/>
</dbReference>
<sequence>RHNSPNILITKINTHSAKNSMQFSCGKHITESRKFKKNVSSNRASIKYKTILNVNIAPYISPFQFDGPANAGDSVQLNCYVSKGDKPLRIEWHFHGRDLSSHGVGIRTAMFGDKANILTINSVGPGHGGAYTCTASNAAGLANYTAELEVNVLPYIIPFSFDGEANSGDNAQLTCHVSKGDRPLQLSWSFHGRELSSHMGMTTTKIGDSISVLVISSVAASHSGNYTCTARNGAGMANHTATLQDKSTLIMSSPKDITFSFGDRPLNEGQLITVPCAVIEGDSPISLSWLFNGRSIPPHMRVTVVPLGERNMILSVGSVQAVHAGQYTCAAQNDAGTYEFTANMTVNVVPQILPFSFGDEPSNAGDMTVVQCAVVKGDSPITISWFLNGVEITPGYQGILIGKMSQRISTLSIEAVKARHSGEYTCRASNSAGKIDHTAHLYVNVPPKILPFTFGDRALNEGELVTVPCAVIKGDAPLTLRWLFNGRNITAAMRITVVPIGEKNVILSVGSVQASHVGQYTCIAQNQAVSYEYSANMTVNVLPQILPFSFGDEPANAGEMSVIQCAVVKGDSPLTISWIFNGVVMTPGYQGILISKTNERISTLSIEAVRAHHSGEYTCSARNAAGETNHTSLLYVNVVPYITPFAFEGEANSGDSVQLTCYVAKGDTPVSISWSFQGKGLATHVGITTTKIGTRTSLLTISPVVAGHSGEYTCSASNPGGSTNHSAVLLVNVLPHIIPFSLDEEVNTGDSIQLTCHVSKGDKPLQISWNFHGSVAATMFVTSPKLSSHMGITTTKIGDRTSLLTISSVMAGHSGNYTCTAQNAAGSASHTATIHVNVLPHITPFDVEEEVNTGDSVQLNCHISKGDRPLQISWNFHGEELSSHMGITTTKIGDRSSILTITSVMAAHSGNYTCTAQNAAGSASYTATVHVNVTPSISPFTFGEKAVNAGQLVQQNCALTEGDEPMNITWTLNGNDASSVSGIYVLKIGSRTSILTIESVRAYHGGNYTCTAANVAGSANFTAQLAVNVSPSISPFSFGEKAVNAGELVQQQCVVTKGDEPLNITWSLNGADASTVSGIHVLKFGSRTSILAIESVRAYHGGNYTCTATNAAGSIHFTAQLAVNGELVQQNCAVTKGDEPLNITWTLNEADASTVSGIYVLKIGSRTSILTIESVRAYHGGNYTCTATNAAGQARYTADLAVNVVPTIAAFSFGDIAVNAGKIVQQNCLVTEGDEPLNITWTLNGGESSTSTGINVFKLGSRTSILTIESVHAYHAGNYTCTASNSAGSSSFTARLAVNGVVSPRWLLFSFGESAVNAGQIVQQSCIVLKGDDPLSITWMFNDVNASSSPGIYVLKIGSRSSILTIESVRSYHVGNYTCLASNSAGSAKFTASLTVNEPPKILPFTFGELPLSAGQPMTVTCAVVGGDKPMSVLWSMSDSPGVITVPLGDAGSILTISSVQSHHSGNYTCRVANAAGVISYTAELRVNVAPILLPFSFGDRPLNPGQIITVPCGVTDGDRPISLYWTFNGSPITPRMGVTVVNLGERSAILSISSVEASHAGNYTCTAENSAGRDNFSSELIVKVKPLIVPFTFGDIPSNPGDVVQLNCFVTKGDSPLDITWEFQGTQVDTSGNLPQGTVATKLGDRASVLMVNPVTPAHQGNYTCIVKNPAGVTSHLAALVVNVLPRIVPFHFDVPIFAGQATQVTCLVSEGDSPLDITWSFQGTELSSQMGISTAKFGRKTSVLVIDPANSGHRGNYTCTVRNPAGYVNYTASLEVHVQPRIVPFHFDVPIFAGQATQVTCLVSEGDPPLEISWNFQGTDLSSQMGISTAKFGRKASVLLIDPANSGHRGNYTCTVRNPAGYVNYTASLDVHVLPRIIPFHFDVPIFAGQATQVTCLVSEGDPPLEITWSFQGTELSSQMGITTTKVGRKTSMLLIDPANSGHRGNYTCTVRNPAGYVNYTAALDVHDVLVVVNAPCNISGRFLRNYEIHFKELWRTPKNVV</sequence>
<feature type="domain" description="Ig-like" evidence="11">
    <location>
        <begin position="935"/>
        <end position="1028"/>
    </location>
</feature>
<keyword evidence="8" id="KW-1015">Disulfide bond</keyword>
<keyword evidence="5" id="KW-0130">Cell adhesion</keyword>
<gene>
    <name evidence="12" type="ORF">L9F63_014737</name>
</gene>
<dbReference type="Pfam" id="PF13927">
    <property type="entry name" value="Ig_3"/>
    <property type="match status" value="13"/>
</dbReference>
<feature type="domain" description="Ig-like" evidence="11">
    <location>
        <begin position="447"/>
        <end position="538"/>
    </location>
</feature>
<feature type="domain" description="Ig-like" evidence="11">
    <location>
        <begin position="1031"/>
        <end position="1122"/>
    </location>
</feature>
<name>A0AAD8A731_DIPPU</name>
<comment type="subcellular location">
    <subcellularLocation>
        <location evidence="1">Membrane</location>
        <topology evidence="1">Single-pass type I membrane protein</topology>
    </subcellularLocation>
</comment>
<feature type="domain" description="Ig-like" evidence="11">
    <location>
        <begin position="1587"/>
        <end position="1682"/>
    </location>
</feature>
<evidence type="ECO:0000256" key="10">
    <source>
        <dbReference type="ARBA" id="ARBA00023319"/>
    </source>
</evidence>
<dbReference type="PROSITE" id="PS50835">
    <property type="entry name" value="IG_LIKE"/>
    <property type="match status" value="20"/>
</dbReference>
<evidence type="ECO:0000256" key="8">
    <source>
        <dbReference type="ARBA" id="ARBA00023157"/>
    </source>
</evidence>
<evidence type="ECO:0000256" key="7">
    <source>
        <dbReference type="ARBA" id="ARBA00023136"/>
    </source>
</evidence>
<feature type="domain" description="Ig-like" evidence="11">
    <location>
        <begin position="735"/>
        <end position="835"/>
    </location>
</feature>
<keyword evidence="3" id="KW-0732">Signal</keyword>
<feature type="domain" description="Ig-like" evidence="11">
    <location>
        <begin position="1877"/>
        <end position="1967"/>
    </location>
</feature>
<keyword evidence="7" id="KW-0472">Membrane</keyword>
<evidence type="ECO:0000256" key="9">
    <source>
        <dbReference type="ARBA" id="ARBA00023180"/>
    </source>
</evidence>
<feature type="non-terminal residue" evidence="12">
    <location>
        <position position="1"/>
    </location>
</feature>
<keyword evidence="10" id="KW-0393">Immunoglobulin domain</keyword>
<dbReference type="SMART" id="SM00409">
    <property type="entry name" value="IG"/>
    <property type="match status" value="20"/>
</dbReference>
<reference evidence="12" key="1">
    <citation type="journal article" date="2023" name="IScience">
        <title>Live-bearing cockroach genome reveals convergent evolutionary mechanisms linked to viviparity in insects and beyond.</title>
        <authorList>
            <person name="Fouks B."/>
            <person name="Harrison M.C."/>
            <person name="Mikhailova A.A."/>
            <person name="Marchal E."/>
            <person name="English S."/>
            <person name="Carruthers M."/>
            <person name="Jennings E.C."/>
            <person name="Chiamaka E.L."/>
            <person name="Frigard R.A."/>
            <person name="Pippel M."/>
            <person name="Attardo G.M."/>
            <person name="Benoit J.B."/>
            <person name="Bornberg-Bauer E."/>
            <person name="Tobe S.S."/>
        </authorList>
    </citation>
    <scope>NUCLEOTIDE SEQUENCE</scope>
    <source>
        <strain evidence="12">Stay&amp;Tobe</strain>
    </source>
</reference>
<evidence type="ECO:0000256" key="1">
    <source>
        <dbReference type="ARBA" id="ARBA00004479"/>
    </source>
</evidence>
<organism evidence="12 13">
    <name type="scientific">Diploptera punctata</name>
    <name type="common">Pacific beetle cockroach</name>
    <dbReference type="NCBI Taxonomy" id="6984"/>
    <lineage>
        <taxon>Eukaryota</taxon>
        <taxon>Metazoa</taxon>
        <taxon>Ecdysozoa</taxon>
        <taxon>Arthropoda</taxon>
        <taxon>Hexapoda</taxon>
        <taxon>Insecta</taxon>
        <taxon>Pterygota</taxon>
        <taxon>Neoptera</taxon>
        <taxon>Polyneoptera</taxon>
        <taxon>Dictyoptera</taxon>
        <taxon>Blattodea</taxon>
        <taxon>Blaberoidea</taxon>
        <taxon>Blaberidae</taxon>
        <taxon>Diplopterinae</taxon>
        <taxon>Diploptera</taxon>
    </lineage>
</organism>